<comment type="caution">
    <text evidence="2">The sequence shown here is derived from an EMBL/GenBank/DDBJ whole genome shotgun (WGS) entry which is preliminary data.</text>
</comment>
<proteinExistence type="predicted"/>
<keyword evidence="3" id="KW-1185">Reference proteome</keyword>
<sequence>MDIFVPDRAEQGFVTADGTAALLEGSAPFSHPAGVSAPQVEPSRLRSNERSVVVNGVELVYERFGRQQDPAIILIMGLGGQLLSWPLSLCEALVREGYQVIRFDNRDAGLSSKFDHCGTPGMLRMLGAHSFGQGLDAPYRLEHMVADTVGLMDRLNLEDAHIVGISMGGMIAQIMAARYPHRVKSLVSMMSTSGAPDLPGPSLKLRLRLARQRATEPRAALADAVRSIALVGSPGYPRTLQELEQTLMPQIERGISPDGTLRQLAAILVSGSRAALLPQIQAPTLILHGEADRLVPVAAAHDLLERIPHAHGDIVPGLGHDLPPSALPRMTDSLIAHLQRASEYHG</sequence>
<dbReference type="EMBL" id="AQQV01000002">
    <property type="protein sequence ID" value="ORE86949.1"/>
    <property type="molecule type" value="Genomic_DNA"/>
</dbReference>
<dbReference type="RefSeq" id="WP_083561163.1">
    <property type="nucleotide sequence ID" value="NZ_AQQV01000002.1"/>
</dbReference>
<dbReference type="STRING" id="1317117.ATO7_07917"/>
<dbReference type="Gene3D" id="3.40.50.1820">
    <property type="entry name" value="alpha/beta hydrolase"/>
    <property type="match status" value="1"/>
</dbReference>
<reference evidence="2 3" key="1">
    <citation type="submission" date="2013-04" db="EMBL/GenBank/DDBJ databases">
        <title>Oceanococcus atlanticus 22II-S10r2 Genome Sequencing.</title>
        <authorList>
            <person name="Lai Q."/>
            <person name="Li G."/>
            <person name="Shao Z."/>
        </authorList>
    </citation>
    <scope>NUCLEOTIDE SEQUENCE [LARGE SCALE GENOMIC DNA]</scope>
    <source>
        <strain evidence="2 3">22II-S10r2</strain>
    </source>
</reference>
<dbReference type="GO" id="GO:0046503">
    <property type="term" value="P:glycerolipid catabolic process"/>
    <property type="evidence" value="ECO:0007669"/>
    <property type="project" value="TreeGrafter"/>
</dbReference>
<dbReference type="PANTHER" id="PTHR43433:SF5">
    <property type="entry name" value="AB HYDROLASE-1 DOMAIN-CONTAINING PROTEIN"/>
    <property type="match status" value="1"/>
</dbReference>
<evidence type="ECO:0000259" key="1">
    <source>
        <dbReference type="Pfam" id="PF00561"/>
    </source>
</evidence>
<dbReference type="InterPro" id="IPR029058">
    <property type="entry name" value="AB_hydrolase_fold"/>
</dbReference>
<dbReference type="AlphaFoldDB" id="A0A1Y1SDA3"/>
<dbReference type="Pfam" id="PF00561">
    <property type="entry name" value="Abhydrolase_1"/>
    <property type="match status" value="1"/>
</dbReference>
<keyword evidence="2" id="KW-0378">Hydrolase</keyword>
<dbReference type="InterPro" id="IPR050471">
    <property type="entry name" value="AB_hydrolase"/>
</dbReference>
<protein>
    <submittedName>
        <fullName evidence="2">Alpha/beta hydrolase</fullName>
    </submittedName>
</protein>
<dbReference type="PANTHER" id="PTHR43433">
    <property type="entry name" value="HYDROLASE, ALPHA/BETA FOLD FAMILY PROTEIN"/>
    <property type="match status" value="1"/>
</dbReference>
<feature type="domain" description="AB hydrolase-1" evidence="1">
    <location>
        <begin position="70"/>
        <end position="320"/>
    </location>
</feature>
<evidence type="ECO:0000313" key="3">
    <source>
        <dbReference type="Proteomes" id="UP000192342"/>
    </source>
</evidence>
<organism evidence="2 3">
    <name type="scientific">Oceanococcus atlanticus</name>
    <dbReference type="NCBI Taxonomy" id="1317117"/>
    <lineage>
        <taxon>Bacteria</taxon>
        <taxon>Pseudomonadati</taxon>
        <taxon>Pseudomonadota</taxon>
        <taxon>Gammaproteobacteria</taxon>
        <taxon>Chromatiales</taxon>
        <taxon>Oceanococcaceae</taxon>
        <taxon>Oceanococcus</taxon>
    </lineage>
</organism>
<accession>A0A1Y1SDA3</accession>
<dbReference type="OrthoDB" id="9796770at2"/>
<name>A0A1Y1SDA3_9GAMM</name>
<evidence type="ECO:0000313" key="2">
    <source>
        <dbReference type="EMBL" id="ORE86949.1"/>
    </source>
</evidence>
<dbReference type="Proteomes" id="UP000192342">
    <property type="component" value="Unassembled WGS sequence"/>
</dbReference>
<dbReference type="GO" id="GO:0004806">
    <property type="term" value="F:triacylglycerol lipase activity"/>
    <property type="evidence" value="ECO:0007669"/>
    <property type="project" value="TreeGrafter"/>
</dbReference>
<gene>
    <name evidence="2" type="ORF">ATO7_07917</name>
</gene>
<dbReference type="SUPFAM" id="SSF53474">
    <property type="entry name" value="alpha/beta-Hydrolases"/>
    <property type="match status" value="1"/>
</dbReference>
<dbReference type="InterPro" id="IPR000073">
    <property type="entry name" value="AB_hydrolase_1"/>
</dbReference>